<dbReference type="AlphaFoldDB" id="E8KBF3"/>
<evidence type="ECO:0000313" key="2">
    <source>
        <dbReference type="Proteomes" id="UP000010304"/>
    </source>
</evidence>
<keyword evidence="2" id="KW-1185">Reference proteome</keyword>
<comment type="caution">
    <text evidence="1">The sequence shown here is derived from an EMBL/GenBank/DDBJ whole genome shotgun (WGS) entry which is preliminary data.</text>
</comment>
<protein>
    <submittedName>
        <fullName evidence="1">Uncharacterized protein</fullName>
    </submittedName>
</protein>
<proteinExistence type="predicted"/>
<dbReference type="STRING" id="888746.HMPREF9180_0808"/>
<sequence length="105" mass="12163">MIFLRGDDMETKVIEAIDNLLILVEEYQLKGVIAQVNSLKELKYFISNHIELSTREKMNIHHSLFLPRGGLSELYYMDVNEERMKSVNEKLSLAIDTIGKFLMAD</sequence>
<reference evidence="1 2" key="1">
    <citation type="submission" date="2010-12" db="EMBL/GenBank/DDBJ databases">
        <authorList>
            <person name="Muzny D."/>
            <person name="Qin X."/>
            <person name="Deng J."/>
            <person name="Jiang H."/>
            <person name="Liu Y."/>
            <person name="Qu J."/>
            <person name="Song X.-Z."/>
            <person name="Zhang L."/>
            <person name="Thornton R."/>
            <person name="Coyle M."/>
            <person name="Francisco L."/>
            <person name="Jackson L."/>
            <person name="Javaid M."/>
            <person name="Korchina V."/>
            <person name="Kovar C."/>
            <person name="Mata R."/>
            <person name="Mathew T."/>
            <person name="Ngo R."/>
            <person name="Nguyen L."/>
            <person name="Nguyen N."/>
            <person name="Okwuonu G."/>
            <person name="Ongeri F."/>
            <person name="Pham C."/>
            <person name="Simmons D."/>
            <person name="Wilczek-Boney K."/>
            <person name="Hale W."/>
            <person name="Jakkamsetti A."/>
            <person name="Pham P."/>
            <person name="Ruth R."/>
            <person name="San Lucas F."/>
            <person name="Warren J."/>
            <person name="Zhang J."/>
            <person name="Zhao Z."/>
            <person name="Zhou C."/>
            <person name="Zhu D."/>
            <person name="Lee S."/>
            <person name="Bess C."/>
            <person name="Blankenburg K."/>
            <person name="Forbes L."/>
            <person name="Fu Q."/>
            <person name="Gubbala S."/>
            <person name="Hirani K."/>
            <person name="Jayaseelan J.C."/>
            <person name="Lara F."/>
            <person name="Munidasa M."/>
            <person name="Palculict T."/>
            <person name="Patil S."/>
            <person name="Pu L.-L."/>
            <person name="Saada N."/>
            <person name="Tang L."/>
            <person name="Weissenberger G."/>
            <person name="Zhu Y."/>
            <person name="Hemphill L."/>
            <person name="Shang Y."/>
            <person name="Youmans B."/>
            <person name="Ayvaz T."/>
            <person name="Ross M."/>
            <person name="Santibanez J."/>
            <person name="Aqrawi P."/>
            <person name="Gross S."/>
            <person name="Joshi V."/>
            <person name="Fowler G."/>
            <person name="Nazareth L."/>
            <person name="Reid J."/>
            <person name="Worley K."/>
            <person name="Petrosino J."/>
            <person name="Highlander S."/>
            <person name="Gibbs R."/>
        </authorList>
    </citation>
    <scope>NUCLEOTIDE SEQUENCE [LARGE SCALE GENOMIC DNA]</scope>
    <source>
        <strain evidence="1 2">ATCC 700780</strain>
    </source>
</reference>
<gene>
    <name evidence="1" type="ORF">HMPREF9180_0808</name>
</gene>
<dbReference type="HOGENOM" id="CLU_174563_0_0_9"/>
<name>E8KBF3_9STRE</name>
<dbReference type="EMBL" id="AEVF01000009">
    <property type="protein sequence ID" value="EFX40577.1"/>
    <property type="molecule type" value="Genomic_DNA"/>
</dbReference>
<accession>E8KBF3</accession>
<dbReference type="Proteomes" id="UP000010304">
    <property type="component" value="Unassembled WGS sequence"/>
</dbReference>
<evidence type="ECO:0000313" key="1">
    <source>
        <dbReference type="EMBL" id="EFX40577.1"/>
    </source>
</evidence>
<organism evidence="1 2">
    <name type="scientific">Streptococcus peroris ATCC 700780</name>
    <dbReference type="NCBI Taxonomy" id="888746"/>
    <lineage>
        <taxon>Bacteria</taxon>
        <taxon>Bacillati</taxon>
        <taxon>Bacillota</taxon>
        <taxon>Bacilli</taxon>
        <taxon>Lactobacillales</taxon>
        <taxon>Streptococcaceae</taxon>
        <taxon>Streptococcus</taxon>
    </lineage>
</organism>